<sequence length="156" mass="17506">MTDLRIGDTAPSIRDVHWVRGGPLETFQPGKVYILVFLTTKRGVCVEIMPHLVQLQEDYRNDGLEVIGVVIKRSATAADARVYVNAWLNQKCPNLNFRVGVDFTGLMCRLWMEPIHSRAVPTAFVLDRDGKVASIDPTDDLNDVVRKVVDGSWRNG</sequence>
<dbReference type="InterPro" id="IPR050553">
    <property type="entry name" value="Thioredoxin_ResA/DsbE_sf"/>
</dbReference>
<organism evidence="2 3">
    <name type="scientific">Rhizobium leguminosarum bv. viciae</name>
    <dbReference type="NCBI Taxonomy" id="387"/>
    <lineage>
        <taxon>Bacteria</taxon>
        <taxon>Pseudomonadati</taxon>
        <taxon>Pseudomonadota</taxon>
        <taxon>Alphaproteobacteria</taxon>
        <taxon>Hyphomicrobiales</taxon>
        <taxon>Rhizobiaceae</taxon>
        <taxon>Rhizobium/Agrobacterium group</taxon>
        <taxon>Rhizobium</taxon>
    </lineage>
</organism>
<proteinExistence type="predicted"/>
<name>A0A8G2IQR9_RHILV</name>
<evidence type="ECO:0000313" key="3">
    <source>
        <dbReference type="Proteomes" id="UP000291866"/>
    </source>
</evidence>
<protein>
    <submittedName>
        <fullName evidence="2">TlpA family protein disulfide reductase</fullName>
    </submittedName>
</protein>
<dbReference type="CDD" id="cd02966">
    <property type="entry name" value="TlpA_like_family"/>
    <property type="match status" value="1"/>
</dbReference>
<dbReference type="RefSeq" id="WP_131602558.1">
    <property type="nucleotide sequence ID" value="NZ_SJLU01000035.1"/>
</dbReference>
<dbReference type="PANTHER" id="PTHR42852:SF13">
    <property type="entry name" value="PROTEIN DIPZ"/>
    <property type="match status" value="1"/>
</dbReference>
<comment type="caution">
    <text evidence="2">The sequence shown here is derived from an EMBL/GenBank/DDBJ whole genome shotgun (WGS) entry which is preliminary data.</text>
</comment>
<evidence type="ECO:0000259" key="1">
    <source>
        <dbReference type="PROSITE" id="PS51352"/>
    </source>
</evidence>
<accession>A0A8G2IQR9</accession>
<evidence type="ECO:0000313" key="2">
    <source>
        <dbReference type="EMBL" id="TBX85078.1"/>
    </source>
</evidence>
<dbReference type="GO" id="GO:0016209">
    <property type="term" value="F:antioxidant activity"/>
    <property type="evidence" value="ECO:0007669"/>
    <property type="project" value="InterPro"/>
</dbReference>
<dbReference type="PROSITE" id="PS51352">
    <property type="entry name" value="THIOREDOXIN_2"/>
    <property type="match status" value="1"/>
</dbReference>
<dbReference type="PANTHER" id="PTHR42852">
    <property type="entry name" value="THIOL:DISULFIDE INTERCHANGE PROTEIN DSBE"/>
    <property type="match status" value="1"/>
</dbReference>
<dbReference type="AlphaFoldDB" id="A0A8G2IQR9"/>
<dbReference type="Pfam" id="PF00578">
    <property type="entry name" value="AhpC-TSA"/>
    <property type="match status" value="1"/>
</dbReference>
<feature type="domain" description="Thioredoxin" evidence="1">
    <location>
        <begin position="4"/>
        <end position="154"/>
    </location>
</feature>
<dbReference type="InterPro" id="IPR000866">
    <property type="entry name" value="AhpC/TSA"/>
</dbReference>
<gene>
    <name evidence="2" type="ORF">E0H31_35455</name>
</gene>
<dbReference type="Proteomes" id="UP000291866">
    <property type="component" value="Unassembled WGS sequence"/>
</dbReference>
<dbReference type="Gene3D" id="3.40.30.10">
    <property type="entry name" value="Glutaredoxin"/>
    <property type="match status" value="1"/>
</dbReference>
<dbReference type="GO" id="GO:0016491">
    <property type="term" value="F:oxidoreductase activity"/>
    <property type="evidence" value="ECO:0007669"/>
    <property type="project" value="InterPro"/>
</dbReference>
<dbReference type="EMBL" id="SJLU01000035">
    <property type="protein sequence ID" value="TBX85078.1"/>
    <property type="molecule type" value="Genomic_DNA"/>
</dbReference>
<dbReference type="SUPFAM" id="SSF52833">
    <property type="entry name" value="Thioredoxin-like"/>
    <property type="match status" value="1"/>
</dbReference>
<dbReference type="InterPro" id="IPR036249">
    <property type="entry name" value="Thioredoxin-like_sf"/>
</dbReference>
<reference evidence="2 3" key="1">
    <citation type="submission" date="2019-02" db="EMBL/GenBank/DDBJ databases">
        <title>The competitiveness to form nodules shapes the capacities of Rhizobium leguminosarum sv viciae communities to promote symbiosis with specific hosts.</title>
        <authorList>
            <person name="Boivin S."/>
            <person name="Lepetit M."/>
        </authorList>
    </citation>
    <scope>NUCLEOTIDE SEQUENCE [LARGE SCALE GENOMIC DNA]</scope>
    <source>
        <strain evidence="2 3">SPF4F3</strain>
    </source>
</reference>
<dbReference type="InterPro" id="IPR013766">
    <property type="entry name" value="Thioredoxin_domain"/>
</dbReference>